<keyword evidence="3" id="KW-1185">Reference proteome</keyword>
<evidence type="ECO:0000313" key="3">
    <source>
        <dbReference type="Proteomes" id="UP001596052"/>
    </source>
</evidence>
<sequence>MSTSHRPAATAARMLAVLTTGVLLVQCSMPPQQAWRSIQTQGLLPYLSSARQPSPPFRAGSSYAQRYSTLPRRPHYGSSGLSGFVPNSYLGTLSTPAGGTRYVPRTRSSLPSLASKPDVKIPVEEPTHLRTTPAERKTPAVSPTPKADDNEPVALSTDALPYGSAVPGRMNMVTSPFAGKTQLVDVSGMSAGQTVKCPYTGKLFRVPPTQQATNTVEPRLEPSVEPPKTSDKPQPEEKKP</sequence>
<evidence type="ECO:0000256" key="1">
    <source>
        <dbReference type="SAM" id="MobiDB-lite"/>
    </source>
</evidence>
<dbReference type="EMBL" id="JBHSMQ010000002">
    <property type="protein sequence ID" value="MFC5454669.1"/>
    <property type="molecule type" value="Genomic_DNA"/>
</dbReference>
<name>A0ABW0KMW8_9BACT</name>
<feature type="region of interest" description="Disordered" evidence="1">
    <location>
        <begin position="206"/>
        <end position="240"/>
    </location>
</feature>
<dbReference type="Proteomes" id="UP001596052">
    <property type="component" value="Unassembled WGS sequence"/>
</dbReference>
<organism evidence="2 3">
    <name type="scientific">Prosthecobacter fluviatilis</name>
    <dbReference type="NCBI Taxonomy" id="445931"/>
    <lineage>
        <taxon>Bacteria</taxon>
        <taxon>Pseudomonadati</taxon>
        <taxon>Verrucomicrobiota</taxon>
        <taxon>Verrucomicrobiia</taxon>
        <taxon>Verrucomicrobiales</taxon>
        <taxon>Verrucomicrobiaceae</taxon>
        <taxon>Prosthecobacter</taxon>
    </lineage>
</organism>
<comment type="caution">
    <text evidence="2">The sequence shown here is derived from an EMBL/GenBank/DDBJ whole genome shotgun (WGS) entry which is preliminary data.</text>
</comment>
<gene>
    <name evidence="2" type="ORF">ACFQDI_07395</name>
</gene>
<feature type="compositionally biased region" description="Basic and acidic residues" evidence="1">
    <location>
        <begin position="218"/>
        <end position="240"/>
    </location>
</feature>
<feature type="compositionally biased region" description="Basic and acidic residues" evidence="1">
    <location>
        <begin position="117"/>
        <end position="138"/>
    </location>
</feature>
<proteinExistence type="predicted"/>
<protein>
    <submittedName>
        <fullName evidence="2">Uncharacterized protein</fullName>
    </submittedName>
</protein>
<evidence type="ECO:0000313" key="2">
    <source>
        <dbReference type="EMBL" id="MFC5454669.1"/>
    </source>
</evidence>
<reference evidence="3" key="1">
    <citation type="journal article" date="2019" name="Int. J. Syst. Evol. Microbiol.">
        <title>The Global Catalogue of Microorganisms (GCM) 10K type strain sequencing project: providing services to taxonomists for standard genome sequencing and annotation.</title>
        <authorList>
            <consortium name="The Broad Institute Genomics Platform"/>
            <consortium name="The Broad Institute Genome Sequencing Center for Infectious Disease"/>
            <person name="Wu L."/>
            <person name="Ma J."/>
        </authorList>
    </citation>
    <scope>NUCLEOTIDE SEQUENCE [LARGE SCALE GENOMIC DNA]</scope>
    <source>
        <strain evidence="3">CGMCC 4.1469</strain>
    </source>
</reference>
<feature type="region of interest" description="Disordered" evidence="1">
    <location>
        <begin position="100"/>
        <end position="160"/>
    </location>
</feature>
<dbReference type="RefSeq" id="WP_377164981.1">
    <property type="nucleotide sequence ID" value="NZ_JBHSMQ010000002.1"/>
</dbReference>
<accession>A0ABW0KMW8</accession>